<dbReference type="RefSeq" id="WP_054404642.1">
    <property type="nucleotide sequence ID" value="NZ_LIUT01000006.1"/>
</dbReference>
<dbReference type="PANTHER" id="PTHR36932:SF1">
    <property type="entry name" value="CAPSULAR POLYSACCHARIDE BIOSYNTHESIS PROTEIN"/>
    <property type="match status" value="1"/>
</dbReference>
<proteinExistence type="predicted"/>
<reference evidence="2" key="1">
    <citation type="submission" date="2015-08" db="EMBL/GenBank/DDBJ databases">
        <title>Genome sequencing project for genomic taxonomy and phylogenomics of Bacillus-like bacteria.</title>
        <authorList>
            <person name="Liu B."/>
            <person name="Wang J."/>
            <person name="Zhu Y."/>
            <person name="Liu G."/>
            <person name="Chen Q."/>
            <person name="Chen Z."/>
            <person name="Lan J."/>
            <person name="Che J."/>
            <person name="Ge C."/>
            <person name="Shi H."/>
            <person name="Pan Z."/>
            <person name="Liu X."/>
        </authorList>
    </citation>
    <scope>NUCLEOTIDE SEQUENCE [LARGE SCALE GENOMIC DNA]</scope>
    <source>
        <strain evidence="2">FJAT-22460</strain>
    </source>
</reference>
<dbReference type="PANTHER" id="PTHR36932">
    <property type="entry name" value="CAPSULAR POLYSACCHARIDE BIOSYNTHESIS PROTEIN"/>
    <property type="match status" value="1"/>
</dbReference>
<evidence type="ECO:0000313" key="1">
    <source>
        <dbReference type="EMBL" id="KOR76760.1"/>
    </source>
</evidence>
<dbReference type="InterPro" id="IPR053158">
    <property type="entry name" value="CapK_Type1_Caps_Biosynth"/>
</dbReference>
<comment type="caution">
    <text evidence="1">The sequence shown here is derived from an EMBL/GenBank/DDBJ whole genome shotgun (WGS) entry which is preliminary data.</text>
</comment>
<dbReference type="SUPFAM" id="SSF56801">
    <property type="entry name" value="Acetyl-CoA synthetase-like"/>
    <property type="match status" value="1"/>
</dbReference>
<dbReference type="OrthoDB" id="580775at2"/>
<organism evidence="1 2">
    <name type="scientific">Paenibacillus solani</name>
    <dbReference type="NCBI Taxonomy" id="1705565"/>
    <lineage>
        <taxon>Bacteria</taxon>
        <taxon>Bacillati</taxon>
        <taxon>Bacillota</taxon>
        <taxon>Bacilli</taxon>
        <taxon>Bacillales</taxon>
        <taxon>Paenibacillaceae</taxon>
        <taxon>Paenibacillus</taxon>
    </lineage>
</organism>
<dbReference type="AlphaFoldDB" id="A0A0M1N3Z9"/>
<protein>
    <recommendedName>
        <fullName evidence="3">CoF synthetase</fullName>
    </recommendedName>
</protein>
<dbReference type="Proteomes" id="UP000036932">
    <property type="component" value="Unassembled WGS sequence"/>
</dbReference>
<sequence>MKPPVDMERRLHQFMESLTEYPYYRALQDVRQWSDLPVTDKALINEKRELFELSHQGKVYESFTSGTTGIPFRCVKTAEERWRLAMALYRHRKKWGLPPKHHMLLLSNRSLSETHHLDYYANQIQRQDYHMIQGRASALVSLAQHISHKNMALPSSLLFVQNWGEPVHASQKHAIEQVFRVPLVDYYGLEEIWCIAFSNQLGQLEIDEDSVYVEVLEPGTNLSVQDGTYGEVVVTSFLMRSIPYVRYRTGDIGRIRRNEHGARIIELFPIRNAQIKLPGREIHSSIFRYLDKFFYELAQNEQIKQFQVVQESYTEFRLLIAGSLSEEQHLRTRLEKFLQQSLKTEVSLTIERKEQIPLTASGKLQSFISLVNDNSKG</sequence>
<dbReference type="InterPro" id="IPR042099">
    <property type="entry name" value="ANL_N_sf"/>
</dbReference>
<gene>
    <name evidence="1" type="ORF">AM231_22725</name>
</gene>
<dbReference type="EMBL" id="LIUT01000006">
    <property type="protein sequence ID" value="KOR76760.1"/>
    <property type="molecule type" value="Genomic_DNA"/>
</dbReference>
<accession>A0A0M1N3Z9</accession>
<evidence type="ECO:0000313" key="2">
    <source>
        <dbReference type="Proteomes" id="UP000036932"/>
    </source>
</evidence>
<keyword evidence="2" id="KW-1185">Reference proteome</keyword>
<dbReference type="Gene3D" id="3.40.50.12780">
    <property type="entry name" value="N-terminal domain of ligase-like"/>
    <property type="match status" value="1"/>
</dbReference>
<name>A0A0M1N3Z9_9BACL</name>
<dbReference type="PATRIC" id="fig|1705565.3.peg.675"/>
<evidence type="ECO:0008006" key="3">
    <source>
        <dbReference type="Google" id="ProtNLM"/>
    </source>
</evidence>